<feature type="domain" description="C2H2-type" evidence="7">
    <location>
        <begin position="127"/>
        <end position="157"/>
    </location>
</feature>
<dbReference type="Gene3D" id="3.30.160.60">
    <property type="entry name" value="Classic Zinc Finger"/>
    <property type="match status" value="5"/>
</dbReference>
<dbReference type="GO" id="GO:0000978">
    <property type="term" value="F:RNA polymerase II cis-regulatory region sequence-specific DNA binding"/>
    <property type="evidence" value="ECO:0007669"/>
    <property type="project" value="TreeGrafter"/>
</dbReference>
<dbReference type="Proteomes" id="UP001324427">
    <property type="component" value="Unassembled WGS sequence"/>
</dbReference>
<evidence type="ECO:0000313" key="8">
    <source>
        <dbReference type="EMBL" id="KAK4547213.1"/>
    </source>
</evidence>
<dbReference type="PANTHER" id="PTHR19818">
    <property type="entry name" value="ZINC FINGER PROTEIN ZIC AND GLI"/>
    <property type="match status" value="1"/>
</dbReference>
<keyword evidence="4" id="KW-0862">Zinc</keyword>
<dbReference type="GO" id="GO:0008270">
    <property type="term" value="F:zinc ion binding"/>
    <property type="evidence" value="ECO:0007669"/>
    <property type="project" value="UniProtKB-KW"/>
</dbReference>
<evidence type="ECO:0000256" key="6">
    <source>
        <dbReference type="SAM" id="MobiDB-lite"/>
    </source>
</evidence>
<dbReference type="AlphaFoldDB" id="A0AAV9JNT9"/>
<evidence type="ECO:0000256" key="3">
    <source>
        <dbReference type="ARBA" id="ARBA00022771"/>
    </source>
</evidence>
<dbReference type="GO" id="GO:0005634">
    <property type="term" value="C:nucleus"/>
    <property type="evidence" value="ECO:0007669"/>
    <property type="project" value="UniProtKB-ARBA"/>
</dbReference>
<feature type="domain" description="C2H2-type" evidence="7">
    <location>
        <begin position="158"/>
        <end position="197"/>
    </location>
</feature>
<dbReference type="SUPFAM" id="SSF57667">
    <property type="entry name" value="beta-beta-alpha zinc fingers"/>
    <property type="match status" value="3"/>
</dbReference>
<evidence type="ECO:0000256" key="4">
    <source>
        <dbReference type="ARBA" id="ARBA00022833"/>
    </source>
</evidence>
<sequence length="663" mass="73049">MAAIATPCLKRKVTHVLITGSTPSPLPIAKRVRYEASIKMDEEKAWESIVRDMDRSSPMEDYTPTSPGSSDSTASDAQSVAETSFTSASTAKRPKKYLCEYAHCGKAFDRPVRLQIHVRSHTNERPYACAEAGCDKTFLRAEHLNRHVKDKHNEVKSYICTYDVNTAEDGAVVECGKSFTTATRLRRHTAAHEAKEETRCLEPGCGKVFRKQETLQRHIKQDHLHEKAFQCTHVEMDSEGQPHQCQHAFARAVQLKGHEEREHSGLRYFCDLCSPSQPQQPDDDDDDMEELEALAVTSERVGFQTYTDLQAHIRTAHPPTCADCGKQCESNRALKAHIDIEHSALSERQQKFKCTWPGCDRGFTKAGNLKVHMQNVHTKARNFACGTFDLVGNPKVEGWNGRGCGSAFGTKANLEEHVRTQHLGLPSQIRPCRQNKIAKKKMKKRRGGGEGSSGGAASTPSTLMDIDELATPDDDLDPANNNALSKLTGFGYADTRRTPCLIAGCPMRFSREYDLAAHLELTHGWHVDDVNDRLAEKEALEGGKFWIGGREPMSLAAEEALRQQLMGVLGAPSPPVGVVDDDDDEAMAGYLESEEYASEGVSMGWGTGMGAATGDEEYQQRISELQKARAEGYEQLKSHGVTVNGMLGANGEAMVLDPALAGF</sequence>
<feature type="region of interest" description="Disordered" evidence="6">
    <location>
        <begin position="49"/>
        <end position="87"/>
    </location>
</feature>
<feature type="domain" description="C2H2-type" evidence="7">
    <location>
        <begin position="97"/>
        <end position="126"/>
    </location>
</feature>
<evidence type="ECO:0000259" key="7">
    <source>
        <dbReference type="PROSITE" id="PS50157"/>
    </source>
</evidence>
<protein>
    <recommendedName>
        <fullName evidence="7">C2H2-type domain-containing protein</fullName>
    </recommendedName>
</protein>
<feature type="domain" description="C2H2-type" evidence="7">
    <location>
        <begin position="198"/>
        <end position="228"/>
    </location>
</feature>
<keyword evidence="3 5" id="KW-0863">Zinc-finger</keyword>
<evidence type="ECO:0000256" key="5">
    <source>
        <dbReference type="PROSITE-ProRule" id="PRU00042"/>
    </source>
</evidence>
<dbReference type="Pfam" id="PF00096">
    <property type="entry name" value="zf-C2H2"/>
    <property type="match status" value="3"/>
</dbReference>
<dbReference type="PROSITE" id="PS00028">
    <property type="entry name" value="ZINC_FINGER_C2H2_1"/>
    <property type="match status" value="5"/>
</dbReference>
<dbReference type="SMART" id="SM00355">
    <property type="entry name" value="ZnF_C2H2"/>
    <property type="match status" value="9"/>
</dbReference>
<evidence type="ECO:0000256" key="2">
    <source>
        <dbReference type="ARBA" id="ARBA00022737"/>
    </source>
</evidence>
<gene>
    <name evidence="8" type="ORF">LTR36_001435</name>
</gene>
<keyword evidence="2" id="KW-0677">Repeat</keyword>
<proteinExistence type="predicted"/>
<feature type="region of interest" description="Disordered" evidence="6">
    <location>
        <begin position="436"/>
        <end position="461"/>
    </location>
</feature>
<evidence type="ECO:0000256" key="1">
    <source>
        <dbReference type="ARBA" id="ARBA00022723"/>
    </source>
</evidence>
<evidence type="ECO:0000313" key="9">
    <source>
        <dbReference type="Proteomes" id="UP001324427"/>
    </source>
</evidence>
<dbReference type="GO" id="GO:0045944">
    <property type="term" value="P:positive regulation of transcription by RNA polymerase II"/>
    <property type="evidence" value="ECO:0007669"/>
    <property type="project" value="UniProtKB-ARBA"/>
</dbReference>
<reference evidence="8 9" key="1">
    <citation type="submission" date="2021-11" db="EMBL/GenBank/DDBJ databases">
        <title>Black yeast isolated from Biological Soil Crust.</title>
        <authorList>
            <person name="Kurbessoian T."/>
        </authorList>
    </citation>
    <scope>NUCLEOTIDE SEQUENCE [LARGE SCALE GENOMIC DNA]</scope>
    <source>
        <strain evidence="8 9">CCFEE 5522</strain>
    </source>
</reference>
<keyword evidence="1" id="KW-0479">Metal-binding</keyword>
<dbReference type="GO" id="GO:0000981">
    <property type="term" value="F:DNA-binding transcription factor activity, RNA polymerase II-specific"/>
    <property type="evidence" value="ECO:0007669"/>
    <property type="project" value="TreeGrafter"/>
</dbReference>
<feature type="compositionally biased region" description="Basic and acidic residues" evidence="6">
    <location>
        <begin position="49"/>
        <end position="58"/>
    </location>
</feature>
<feature type="domain" description="C2H2-type" evidence="7">
    <location>
        <begin position="352"/>
        <end position="382"/>
    </location>
</feature>
<name>A0AAV9JNT9_9PEZI</name>
<feature type="compositionally biased region" description="Polar residues" evidence="6">
    <location>
        <begin position="63"/>
        <end position="87"/>
    </location>
</feature>
<dbReference type="InterPro" id="IPR013087">
    <property type="entry name" value="Znf_C2H2_type"/>
</dbReference>
<keyword evidence="9" id="KW-1185">Reference proteome</keyword>
<dbReference type="EMBL" id="JAVFHQ010000012">
    <property type="protein sequence ID" value="KAK4547213.1"/>
    <property type="molecule type" value="Genomic_DNA"/>
</dbReference>
<organism evidence="8 9">
    <name type="scientific">Oleoguttula mirabilis</name>
    <dbReference type="NCBI Taxonomy" id="1507867"/>
    <lineage>
        <taxon>Eukaryota</taxon>
        <taxon>Fungi</taxon>
        <taxon>Dikarya</taxon>
        <taxon>Ascomycota</taxon>
        <taxon>Pezizomycotina</taxon>
        <taxon>Dothideomycetes</taxon>
        <taxon>Dothideomycetidae</taxon>
        <taxon>Mycosphaerellales</taxon>
        <taxon>Teratosphaeriaceae</taxon>
        <taxon>Oleoguttula</taxon>
    </lineage>
</organism>
<comment type="caution">
    <text evidence="8">The sequence shown here is derived from an EMBL/GenBank/DDBJ whole genome shotgun (WGS) entry which is preliminary data.</text>
</comment>
<accession>A0AAV9JNT9</accession>
<dbReference type="InterPro" id="IPR036236">
    <property type="entry name" value="Znf_C2H2_sf"/>
</dbReference>
<feature type="compositionally biased region" description="Basic residues" evidence="6">
    <location>
        <begin position="436"/>
        <end position="446"/>
    </location>
</feature>
<dbReference type="PANTHER" id="PTHR19818:SF139">
    <property type="entry name" value="PAIR-RULE PROTEIN ODD-PAIRED"/>
    <property type="match status" value="1"/>
</dbReference>
<dbReference type="PROSITE" id="PS50157">
    <property type="entry name" value="ZINC_FINGER_C2H2_2"/>
    <property type="match status" value="5"/>
</dbReference>
<dbReference type="InterPro" id="IPR050329">
    <property type="entry name" value="GLI_C2H2-zinc-finger"/>
</dbReference>